<proteinExistence type="predicted"/>
<comment type="caution">
    <text evidence="1">The sequence shown here is derived from an EMBL/GenBank/DDBJ whole genome shotgun (WGS) entry which is preliminary data.</text>
</comment>
<protein>
    <recommendedName>
        <fullName evidence="2">DZANK-type domain-containing protein</fullName>
    </recommendedName>
</protein>
<sequence>MMERECGCPYCDGMTDTGVCAPCGVKLVLCPDCATPQPREATVCAACGAALSQQDQDKE</sequence>
<reference evidence="1" key="1">
    <citation type="journal article" date="2020" name="mSystems">
        <title>Genome- and Community-Level Interaction Insights into Carbon Utilization and Element Cycling Functions of Hydrothermarchaeota in Hydrothermal Sediment.</title>
        <authorList>
            <person name="Zhou Z."/>
            <person name="Liu Y."/>
            <person name="Xu W."/>
            <person name="Pan J."/>
            <person name="Luo Z.H."/>
            <person name="Li M."/>
        </authorList>
    </citation>
    <scope>NUCLEOTIDE SEQUENCE [LARGE SCALE GENOMIC DNA]</scope>
    <source>
        <strain evidence="1">SpSt-1182</strain>
    </source>
</reference>
<gene>
    <name evidence="1" type="ORF">ENN51_05295</name>
</gene>
<evidence type="ECO:0000313" key="1">
    <source>
        <dbReference type="EMBL" id="HDQ99685.1"/>
    </source>
</evidence>
<dbReference type="Proteomes" id="UP000885672">
    <property type="component" value="Unassembled WGS sequence"/>
</dbReference>
<evidence type="ECO:0008006" key="2">
    <source>
        <dbReference type="Google" id="ProtNLM"/>
    </source>
</evidence>
<accession>A0A7V0T6E5</accession>
<dbReference type="AlphaFoldDB" id="A0A7V0T6E5"/>
<organism evidence="1">
    <name type="scientific">candidate division WOR-3 bacterium</name>
    <dbReference type="NCBI Taxonomy" id="2052148"/>
    <lineage>
        <taxon>Bacteria</taxon>
        <taxon>Bacteria division WOR-3</taxon>
    </lineage>
</organism>
<name>A0A7V0T6E5_UNCW3</name>
<dbReference type="EMBL" id="DSBX01000201">
    <property type="protein sequence ID" value="HDQ99685.1"/>
    <property type="molecule type" value="Genomic_DNA"/>
</dbReference>